<evidence type="ECO:0000256" key="2">
    <source>
        <dbReference type="SAM" id="SignalP"/>
    </source>
</evidence>
<feature type="signal peptide" evidence="2">
    <location>
        <begin position="1"/>
        <end position="20"/>
    </location>
</feature>
<feature type="transmembrane region" description="Helical" evidence="1">
    <location>
        <begin position="122"/>
        <end position="145"/>
    </location>
</feature>
<evidence type="ECO:0000313" key="4">
    <source>
        <dbReference type="WBParaSite" id="jg26706"/>
    </source>
</evidence>
<dbReference type="WBParaSite" id="jg26706">
    <property type="protein sequence ID" value="jg26706"/>
    <property type="gene ID" value="jg26706"/>
</dbReference>
<feature type="transmembrane region" description="Helical" evidence="1">
    <location>
        <begin position="157"/>
        <end position="182"/>
    </location>
</feature>
<keyword evidence="1" id="KW-0812">Transmembrane</keyword>
<reference evidence="4" key="1">
    <citation type="submission" date="2022-11" db="UniProtKB">
        <authorList>
            <consortium name="WormBaseParasite"/>
        </authorList>
    </citation>
    <scope>IDENTIFICATION</scope>
</reference>
<evidence type="ECO:0000313" key="3">
    <source>
        <dbReference type="Proteomes" id="UP000887574"/>
    </source>
</evidence>
<feature type="transmembrane region" description="Helical" evidence="1">
    <location>
        <begin position="188"/>
        <end position="211"/>
    </location>
</feature>
<dbReference type="Proteomes" id="UP000887574">
    <property type="component" value="Unplaced"/>
</dbReference>
<name>A0A915E7Z8_9BILA</name>
<protein>
    <submittedName>
        <fullName evidence="4">Uncharacterized protein</fullName>
    </submittedName>
</protein>
<dbReference type="AlphaFoldDB" id="A0A915E7Z8"/>
<keyword evidence="2" id="KW-0732">Signal</keyword>
<proteinExistence type="predicted"/>
<keyword evidence="1" id="KW-1133">Transmembrane helix</keyword>
<keyword evidence="1" id="KW-0472">Membrane</keyword>
<accession>A0A915E7Z8</accession>
<keyword evidence="3" id="KW-1185">Reference proteome</keyword>
<organism evidence="3 4">
    <name type="scientific">Ditylenchus dipsaci</name>
    <dbReference type="NCBI Taxonomy" id="166011"/>
    <lineage>
        <taxon>Eukaryota</taxon>
        <taxon>Metazoa</taxon>
        <taxon>Ecdysozoa</taxon>
        <taxon>Nematoda</taxon>
        <taxon>Chromadorea</taxon>
        <taxon>Rhabditida</taxon>
        <taxon>Tylenchina</taxon>
        <taxon>Tylenchomorpha</taxon>
        <taxon>Sphaerularioidea</taxon>
        <taxon>Anguinidae</taxon>
        <taxon>Anguininae</taxon>
        <taxon>Ditylenchus</taxon>
    </lineage>
</organism>
<sequence>MSSLMCTYLFLMFCAESTTTVTHLCYKNCLSTEMKGWNQFSIIQEHLWVRALRPSLAEMFAHTISPGGIGCIAFGLKTRCYRDYHQLQTLKNSGKTVMGVRSASSLPGIAFPGEYRATASPWAMQTLLPLLVRALFLVAGANFAIGLTDVPQSKKKCVLKTFGVACLAIAGGGGLAFALLSVPVSVPIAAIAIVGGCTAACFGGIAIAPCLQK</sequence>
<feature type="chain" id="PRO_5036987221" evidence="2">
    <location>
        <begin position="21"/>
        <end position="213"/>
    </location>
</feature>
<evidence type="ECO:0000256" key="1">
    <source>
        <dbReference type="SAM" id="Phobius"/>
    </source>
</evidence>